<dbReference type="EMBL" id="CP080035">
    <property type="protein sequence ID" value="QYC12421.1"/>
    <property type="molecule type" value="Genomic_DNA"/>
</dbReference>
<dbReference type="Pfam" id="PF05973">
    <property type="entry name" value="Gp49"/>
    <property type="match status" value="1"/>
</dbReference>
<sequence length="116" mass="13179">MTWTIEFHPEFVPEFDDYSVHVQAEILKLATALETTGPRLGRPHADTLSGSKLKNLKELRFKEGRSEWRVAYIFDPSRKGILLCGGSKSGMSQVLFYDTLIATAEKRYGTHLKGYK</sequence>
<dbReference type="Proteomes" id="UP000824334">
    <property type="component" value="Plasmid unnamed1"/>
</dbReference>
<accession>A0ABX8TMG2</accession>
<dbReference type="RefSeq" id="WP_219373729.1">
    <property type="nucleotide sequence ID" value="NZ_CP080035.1"/>
</dbReference>
<organism evidence="1 2">
    <name type="scientific">Brevundimonas nasdae</name>
    <dbReference type="NCBI Taxonomy" id="172043"/>
    <lineage>
        <taxon>Bacteria</taxon>
        <taxon>Pseudomonadati</taxon>
        <taxon>Pseudomonadota</taxon>
        <taxon>Alphaproteobacteria</taxon>
        <taxon>Caulobacterales</taxon>
        <taxon>Caulobacteraceae</taxon>
        <taxon>Brevundimonas</taxon>
    </lineage>
</organism>
<dbReference type="GeneID" id="94377276"/>
<evidence type="ECO:0000313" key="1">
    <source>
        <dbReference type="EMBL" id="QYC12421.1"/>
    </source>
</evidence>
<geneLocation type="plasmid" evidence="1 2">
    <name>unnamed1</name>
</geneLocation>
<protein>
    <submittedName>
        <fullName evidence="1">Type II toxin-antitoxin system RelE/ParE family toxin</fullName>
    </submittedName>
</protein>
<keyword evidence="1" id="KW-0614">Plasmid</keyword>
<dbReference type="InterPro" id="IPR009241">
    <property type="entry name" value="HigB-like"/>
</dbReference>
<reference evidence="1 2" key="1">
    <citation type="submission" date="2021-07" db="EMBL/GenBank/DDBJ databases">
        <title>Isolation and characterization of bacteria from a gold mining with a capacity of golden bioaccumulation.</title>
        <authorList>
            <person name="Yang X.J."/>
        </authorList>
    </citation>
    <scope>NUCLEOTIDE SEQUENCE [LARGE SCALE GENOMIC DNA]</scope>
    <source>
        <strain evidence="1 2">Au29</strain>
        <plasmid evidence="1 2">unnamed1</plasmid>
    </source>
</reference>
<name>A0ABX8TMG2_9CAUL</name>
<gene>
    <name evidence="1" type="ORF">KWG56_18430</name>
</gene>
<keyword evidence="2" id="KW-1185">Reference proteome</keyword>
<evidence type="ECO:0000313" key="2">
    <source>
        <dbReference type="Proteomes" id="UP000824334"/>
    </source>
</evidence>
<proteinExistence type="predicted"/>